<keyword evidence="1" id="KW-0472">Membrane</keyword>
<reference evidence="2 3" key="1">
    <citation type="submission" date="2020-02" db="EMBL/GenBank/DDBJ databases">
        <authorList>
            <person name="Li G."/>
        </authorList>
    </citation>
    <scope>NUCLEOTIDE SEQUENCE [LARGE SCALE GENOMIC DNA]</scope>
    <source>
        <strain evidence="2 3">DSM 102029</strain>
    </source>
</reference>
<evidence type="ECO:0000313" key="2">
    <source>
        <dbReference type="EMBL" id="QIB33874.1"/>
    </source>
</evidence>
<organism evidence="2 3">
    <name type="scientific">Ancylobacter pratisalsi</name>
    <dbReference type="NCBI Taxonomy" id="1745854"/>
    <lineage>
        <taxon>Bacteria</taxon>
        <taxon>Pseudomonadati</taxon>
        <taxon>Pseudomonadota</taxon>
        <taxon>Alphaproteobacteria</taxon>
        <taxon>Hyphomicrobiales</taxon>
        <taxon>Xanthobacteraceae</taxon>
        <taxon>Ancylobacter</taxon>
    </lineage>
</organism>
<dbReference type="AlphaFoldDB" id="A0A6P1YQ73"/>
<dbReference type="RefSeq" id="WP_163074969.1">
    <property type="nucleotide sequence ID" value="NZ_CP048630.1"/>
</dbReference>
<accession>A0A6P1YQ73</accession>
<feature type="transmembrane region" description="Helical" evidence="1">
    <location>
        <begin position="56"/>
        <end position="79"/>
    </location>
</feature>
<protein>
    <submittedName>
        <fullName evidence="2">Uncharacterized protein</fullName>
    </submittedName>
</protein>
<keyword evidence="1" id="KW-1133">Transmembrane helix</keyword>
<dbReference type="EMBL" id="CP048630">
    <property type="protein sequence ID" value="QIB33874.1"/>
    <property type="molecule type" value="Genomic_DNA"/>
</dbReference>
<keyword evidence="1" id="KW-0812">Transmembrane</keyword>
<dbReference type="Pfam" id="PF07332">
    <property type="entry name" value="Phage_holin_3_6"/>
    <property type="match status" value="1"/>
</dbReference>
<proteinExistence type="predicted"/>
<evidence type="ECO:0000256" key="1">
    <source>
        <dbReference type="SAM" id="Phobius"/>
    </source>
</evidence>
<sequence>MFRFLMGIAGIELRHVAQRAAMTAFLLIFAGLFLAGAVLALLVAGFVVLAEIYGPAGAALIIAGICLFLALIFLLIVYVRTRRRSRPVGYGALGSLAPPPPPPNVFGQGAAGQAPQTPAAPASPSSSTVLAVAAGAALLGLILGRRL</sequence>
<dbReference type="Proteomes" id="UP000464751">
    <property type="component" value="Chromosome"/>
</dbReference>
<name>A0A6P1YQ73_9HYPH</name>
<gene>
    <name evidence="2" type="ORF">G3A50_09250</name>
</gene>
<evidence type="ECO:0000313" key="3">
    <source>
        <dbReference type="Proteomes" id="UP000464751"/>
    </source>
</evidence>
<dbReference type="InterPro" id="IPR009937">
    <property type="entry name" value="Phage_holin_3_6"/>
</dbReference>
<keyword evidence="3" id="KW-1185">Reference proteome</keyword>
<dbReference type="KEGG" id="apra:G3A50_09250"/>
<feature type="transmembrane region" description="Helical" evidence="1">
    <location>
        <begin position="21"/>
        <end position="50"/>
    </location>
</feature>